<feature type="signal peptide" evidence="1">
    <location>
        <begin position="1"/>
        <end position="20"/>
    </location>
</feature>
<dbReference type="InterPro" id="IPR027020">
    <property type="entry name" value="YnjB"/>
</dbReference>
<reference evidence="2 3" key="1">
    <citation type="submission" date="2015-11" db="EMBL/GenBank/DDBJ databases">
        <title>Genomic Taxonomy of the Vibrionaceae.</title>
        <authorList>
            <person name="Gomez-Gil B."/>
            <person name="Enciso-Ibarra J."/>
        </authorList>
    </citation>
    <scope>NUCLEOTIDE SEQUENCE [LARGE SCALE GENOMIC DNA]</scope>
    <source>
        <strain evidence="2 3">CAIM 912</strain>
    </source>
</reference>
<dbReference type="AlphaFoldDB" id="A0A135I692"/>
<accession>A0A135I692</accession>
<name>A0A135I692_9GAMM</name>
<keyword evidence="1" id="KW-0732">Signal</keyword>
<feature type="chain" id="PRO_5007465658" description="ABC transporter substrate-binding protein" evidence="1">
    <location>
        <begin position="21"/>
        <end position="379"/>
    </location>
</feature>
<dbReference type="NCBIfam" id="NF008633">
    <property type="entry name" value="PRK11622.1"/>
    <property type="match status" value="1"/>
</dbReference>
<protein>
    <recommendedName>
        <fullName evidence="4">ABC transporter substrate-binding protein</fullName>
    </recommendedName>
</protein>
<dbReference type="STRING" id="294935.ATN88_18125"/>
<keyword evidence="3" id="KW-1185">Reference proteome</keyword>
<dbReference type="PANTHER" id="PTHR42779">
    <property type="entry name" value="PROTEIN YNJB"/>
    <property type="match status" value="1"/>
</dbReference>
<dbReference type="InterPro" id="IPR006059">
    <property type="entry name" value="SBP"/>
</dbReference>
<dbReference type="EMBL" id="LNTY01000043">
    <property type="protein sequence ID" value="KXF80965.1"/>
    <property type="molecule type" value="Genomic_DNA"/>
</dbReference>
<evidence type="ECO:0000313" key="2">
    <source>
        <dbReference type="EMBL" id="KXF80965.1"/>
    </source>
</evidence>
<dbReference type="OrthoDB" id="3239593at2"/>
<comment type="caution">
    <text evidence="2">The sequence shown here is derived from an EMBL/GenBank/DDBJ whole genome shotgun (WGS) entry which is preliminary data.</text>
</comment>
<sequence>MNYKSIVTACALAFSATSVAADLSNWEEIKKDANGQTVYFNAWGGSQEINAYLRWAGDELKERYGVTLQHVKVSDIAETVNRLVAEKAAGKNEGGSVDMVWINGENFKSMKSNGLLFGPFVENLPSWSIVDKSLPVTEDFTEPTNGLEAPWGVGQLVFIHDEKTLANPPASFTELLSLAKAFPGKTTYPKPPAFHGTSFLKAALLELANDSAPLYKPVDEAQFAEITAPLWAYLDELHGVAWRGGKQFPAGSAETMQLLDDGELLLAITFNPNAAETAVKNGTLAPTAKAFAFDKGALSNIHFMGIPWNANAKEGALVTINFLMSEEAQARKADSDVWGDPAVVKLTSVGGKPLFKSQPEPHPSWQVALEQAWLERYGQ</sequence>
<gene>
    <name evidence="2" type="ORF">ATN88_18125</name>
</gene>
<evidence type="ECO:0008006" key="4">
    <source>
        <dbReference type="Google" id="ProtNLM"/>
    </source>
</evidence>
<dbReference type="RefSeq" id="WP_067418457.1">
    <property type="nucleotide sequence ID" value="NZ_LNTY01000043.1"/>
</dbReference>
<evidence type="ECO:0000256" key="1">
    <source>
        <dbReference type="SAM" id="SignalP"/>
    </source>
</evidence>
<proteinExistence type="predicted"/>
<dbReference type="Proteomes" id="UP000070529">
    <property type="component" value="Unassembled WGS sequence"/>
</dbReference>
<dbReference type="PANTHER" id="PTHR42779:SF1">
    <property type="entry name" value="PROTEIN YNJB"/>
    <property type="match status" value="1"/>
</dbReference>
<dbReference type="Pfam" id="PF13416">
    <property type="entry name" value="SBP_bac_8"/>
    <property type="match status" value="1"/>
</dbReference>
<dbReference type="PIRSF" id="PIRSF029172">
    <property type="entry name" value="UCP029172_ABC_sbc_YnjB"/>
    <property type="match status" value="1"/>
</dbReference>
<evidence type="ECO:0000313" key="3">
    <source>
        <dbReference type="Proteomes" id="UP000070529"/>
    </source>
</evidence>
<dbReference type="SUPFAM" id="SSF53850">
    <property type="entry name" value="Periplasmic binding protein-like II"/>
    <property type="match status" value="1"/>
</dbReference>
<dbReference type="Gene3D" id="3.40.190.10">
    <property type="entry name" value="Periplasmic binding protein-like II"/>
    <property type="match status" value="2"/>
</dbReference>
<organism evidence="2 3">
    <name type="scientific">Enterovibrio coralii</name>
    <dbReference type="NCBI Taxonomy" id="294935"/>
    <lineage>
        <taxon>Bacteria</taxon>
        <taxon>Pseudomonadati</taxon>
        <taxon>Pseudomonadota</taxon>
        <taxon>Gammaproteobacteria</taxon>
        <taxon>Vibrionales</taxon>
        <taxon>Vibrionaceae</taxon>
        <taxon>Enterovibrio</taxon>
    </lineage>
</organism>